<feature type="region of interest" description="Disordered" evidence="2">
    <location>
        <begin position="218"/>
        <end position="247"/>
    </location>
</feature>
<organism evidence="4 5">
    <name type="scientific">Neodothiora populina</name>
    <dbReference type="NCBI Taxonomy" id="2781224"/>
    <lineage>
        <taxon>Eukaryota</taxon>
        <taxon>Fungi</taxon>
        <taxon>Dikarya</taxon>
        <taxon>Ascomycota</taxon>
        <taxon>Pezizomycotina</taxon>
        <taxon>Dothideomycetes</taxon>
        <taxon>Dothideomycetidae</taxon>
        <taxon>Dothideales</taxon>
        <taxon>Dothioraceae</taxon>
        <taxon>Neodothiora</taxon>
    </lineage>
</organism>
<dbReference type="RefSeq" id="XP_069202160.1">
    <property type="nucleotide sequence ID" value="XM_069343606.1"/>
</dbReference>
<name>A0ABR3PIJ6_9PEZI</name>
<evidence type="ECO:0000313" key="4">
    <source>
        <dbReference type="EMBL" id="KAL1305887.1"/>
    </source>
</evidence>
<dbReference type="SUPFAM" id="SSF144284">
    <property type="entry name" value="Sec2 N-terminal region"/>
    <property type="match status" value="1"/>
</dbReference>
<evidence type="ECO:0000259" key="3">
    <source>
        <dbReference type="Pfam" id="PF06428"/>
    </source>
</evidence>
<dbReference type="EMBL" id="JBFMKM010000005">
    <property type="protein sequence ID" value="KAL1305887.1"/>
    <property type="molecule type" value="Genomic_DNA"/>
</dbReference>
<gene>
    <name evidence="4" type="ORF">AAFC00_004034</name>
</gene>
<feature type="domain" description="GDP/GTP exchange factor Sec2 N-terminal" evidence="3">
    <location>
        <begin position="81"/>
        <end position="220"/>
    </location>
</feature>
<sequence>MANMANTLIKAKSASHLPKVALLGTPPRGRMHLDSGDLNTLPDPRTPSPSPRPPPSDSQHPDLSNEVALLSTKLINAINHQTSLDDMLQQTRHELETTKRRLVEAEAKCERYLRMITTGILIKKADSDKTIKEMREELSETLKQKDTAEKGRKEMEVELETLTSALFEEANTMVAAARKESEATERKNAQLRSQLNDTELLLASQQEQLADLKNVMERMSSDQDDPDTVPRSSTAPSTPGPETAGKMSHLFDNFPLSPNAPAFNDYSPDQPLRFSHLITPVMRIDVQAYNDFAEFLKTSRAAVPAHSRDSSGVGFANGNASNSSAPLASSSPNVPGSFSSGVAASPRDTGFISNLPPLKDNKFYKRCLVEDVEPALRLDLAPGLSWLARRTVIGAITAGTLVVEPFIPQSRFYNAVYACSLCGESRRTEAHARRHRFRTSEDDSAQRYPLCEYCLGRVRATCDFMSFLRMVRDGLWRAKTNEDLTGAWEESVRLREKMFWARLGGGVVPATPARNDSPIVPQRRGQGMLLRRTSTSSDSSPTARTSKDHSTIGGAEGTRKPPSDLRIQTNSDSHVLHESVFDSDEADFSEARSAIQETHEAPTTPTAAASETYADLDGPVTPKSQTSQAGSATLPAPANDTEQDGEATSTADHTESSPPEPEHISPVSTIPGAFD</sequence>
<accession>A0ABR3PIJ6</accession>
<feature type="region of interest" description="Disordered" evidence="2">
    <location>
        <begin position="510"/>
        <end position="675"/>
    </location>
</feature>
<comment type="caution">
    <text evidence="4">The sequence shown here is derived from an EMBL/GenBank/DDBJ whole genome shotgun (WGS) entry which is preliminary data.</text>
</comment>
<evidence type="ECO:0000256" key="2">
    <source>
        <dbReference type="SAM" id="MobiDB-lite"/>
    </source>
</evidence>
<dbReference type="PANTHER" id="PTHR14430:SF0">
    <property type="entry name" value="SEC2P DOMAIN-CONTAINING PROTEIN"/>
    <property type="match status" value="1"/>
</dbReference>
<dbReference type="Pfam" id="PF25555">
    <property type="entry name" value="RAB3A-like_C"/>
    <property type="match status" value="1"/>
</dbReference>
<dbReference type="InterPro" id="IPR009449">
    <property type="entry name" value="Sec2_N"/>
</dbReference>
<dbReference type="InterPro" id="IPR040351">
    <property type="entry name" value="RAB3IL/RAB3IP/Sec2"/>
</dbReference>
<feature type="compositionally biased region" description="Basic and acidic residues" evidence="2">
    <location>
        <begin position="652"/>
        <end position="663"/>
    </location>
</feature>
<feature type="region of interest" description="Disordered" evidence="2">
    <location>
        <begin position="21"/>
        <end position="63"/>
    </location>
</feature>
<dbReference type="Pfam" id="PF06428">
    <property type="entry name" value="Sec2p"/>
    <property type="match status" value="1"/>
</dbReference>
<keyword evidence="5" id="KW-1185">Reference proteome</keyword>
<proteinExistence type="predicted"/>
<feature type="compositionally biased region" description="Pro residues" evidence="2">
    <location>
        <begin position="44"/>
        <end position="56"/>
    </location>
</feature>
<feature type="compositionally biased region" description="Low complexity" evidence="2">
    <location>
        <begin position="601"/>
        <end position="613"/>
    </location>
</feature>
<dbReference type="GeneID" id="95977734"/>
<dbReference type="Proteomes" id="UP001562354">
    <property type="component" value="Unassembled WGS sequence"/>
</dbReference>
<feature type="region of interest" description="Disordered" evidence="2">
    <location>
        <begin position="321"/>
        <end position="341"/>
    </location>
</feature>
<feature type="compositionally biased region" description="Polar residues" evidence="2">
    <location>
        <begin position="622"/>
        <end position="631"/>
    </location>
</feature>
<reference evidence="4 5" key="1">
    <citation type="submission" date="2024-07" db="EMBL/GenBank/DDBJ databases">
        <title>Draft sequence of the Neodothiora populina.</title>
        <authorList>
            <person name="Drown D.D."/>
            <person name="Schuette U.S."/>
            <person name="Buechlein A.B."/>
            <person name="Rusch D.R."/>
            <person name="Winton L.W."/>
            <person name="Adams G.A."/>
        </authorList>
    </citation>
    <scope>NUCLEOTIDE SEQUENCE [LARGE SCALE GENOMIC DNA]</scope>
    <source>
        <strain evidence="4 5">CPC 39397</strain>
    </source>
</reference>
<dbReference type="PANTHER" id="PTHR14430">
    <property type="entry name" value="RABIN3-RELATED"/>
    <property type="match status" value="1"/>
</dbReference>
<feature type="compositionally biased region" description="Low complexity" evidence="2">
    <location>
        <begin position="531"/>
        <end position="544"/>
    </location>
</feature>
<dbReference type="CDD" id="cd21044">
    <property type="entry name" value="Rab11BD_RAB3IP_like"/>
    <property type="match status" value="1"/>
</dbReference>
<evidence type="ECO:0000256" key="1">
    <source>
        <dbReference type="ARBA" id="ARBA00023054"/>
    </source>
</evidence>
<keyword evidence="1" id="KW-0175">Coiled coil</keyword>
<evidence type="ECO:0000313" key="5">
    <source>
        <dbReference type="Proteomes" id="UP001562354"/>
    </source>
</evidence>
<protein>
    <recommendedName>
        <fullName evidence="3">GDP/GTP exchange factor Sec2 N-terminal domain-containing protein</fullName>
    </recommendedName>
</protein>
<dbReference type="Gene3D" id="6.10.140.910">
    <property type="match status" value="1"/>
</dbReference>